<protein>
    <submittedName>
        <fullName evidence="1">Uncharacterized protein</fullName>
    </submittedName>
</protein>
<evidence type="ECO:0000313" key="2">
    <source>
        <dbReference type="Proteomes" id="UP000092555"/>
    </source>
</evidence>
<dbReference type="EMBL" id="LXTC01000007">
    <property type="protein sequence ID" value="OBA19200.1"/>
    <property type="molecule type" value="Genomic_DNA"/>
</dbReference>
<dbReference type="RefSeq" id="XP_018709732.1">
    <property type="nucleotide sequence ID" value="XM_018856287.1"/>
</dbReference>
<sequence length="82" mass="8942">MDILPMRALSNPFHVLPNVPNPNVPYPNVPYPNIPDPNIPDPDILDPNIKNQTATPNSLPSSIRAARLLALNPDLAAHCHPI</sequence>
<organism evidence="1 2">
    <name type="scientific">Metschnikowia bicuspidata var. bicuspidata NRRL YB-4993</name>
    <dbReference type="NCBI Taxonomy" id="869754"/>
    <lineage>
        <taxon>Eukaryota</taxon>
        <taxon>Fungi</taxon>
        <taxon>Dikarya</taxon>
        <taxon>Ascomycota</taxon>
        <taxon>Saccharomycotina</taxon>
        <taxon>Pichiomycetes</taxon>
        <taxon>Metschnikowiaceae</taxon>
        <taxon>Metschnikowia</taxon>
    </lineage>
</organism>
<dbReference type="GeneID" id="30029263"/>
<reference evidence="1 2" key="1">
    <citation type="submission" date="2016-05" db="EMBL/GenBank/DDBJ databases">
        <title>Comparative genomics of biotechnologically important yeasts.</title>
        <authorList>
            <consortium name="DOE Joint Genome Institute"/>
            <person name="Riley R."/>
            <person name="Haridas S."/>
            <person name="Wolfe K.H."/>
            <person name="Lopes M.R."/>
            <person name="Hittinger C.T."/>
            <person name="Goker M."/>
            <person name="Salamov A."/>
            <person name="Wisecaver J."/>
            <person name="Long T.M."/>
            <person name="Aerts A.L."/>
            <person name="Barry K."/>
            <person name="Choi C."/>
            <person name="Clum A."/>
            <person name="Coughlan A.Y."/>
            <person name="Deshpande S."/>
            <person name="Douglass A.P."/>
            <person name="Hanson S.J."/>
            <person name="Klenk H.-P."/>
            <person name="LaButti K."/>
            <person name="Lapidus A."/>
            <person name="Lindquist E."/>
            <person name="Lipzen A."/>
            <person name="Meier-kolthoff J.P."/>
            <person name="Ohm R.A."/>
            <person name="Otillar R.P."/>
            <person name="Pangilinan J."/>
            <person name="Peng Y."/>
            <person name="Rokas A."/>
            <person name="Rosa C.A."/>
            <person name="Scheuner C."/>
            <person name="Sibirny A.A."/>
            <person name="Slot J.C."/>
            <person name="Stielow J.B."/>
            <person name="Sun H."/>
            <person name="Kurtzman C.P."/>
            <person name="Blackwell M."/>
            <person name="Grigoriev I.V."/>
            <person name="Jeffries T.W."/>
        </authorList>
    </citation>
    <scope>NUCLEOTIDE SEQUENCE [LARGE SCALE GENOMIC DNA]</scope>
    <source>
        <strain evidence="1 2">NRRL YB-4993</strain>
    </source>
</reference>
<name>A0A1A0H5H8_9ASCO</name>
<keyword evidence="2" id="KW-1185">Reference proteome</keyword>
<gene>
    <name evidence="1" type="ORF">METBIDRAFT_33410</name>
</gene>
<comment type="caution">
    <text evidence="1">The sequence shown here is derived from an EMBL/GenBank/DDBJ whole genome shotgun (WGS) entry which is preliminary data.</text>
</comment>
<dbReference type="AlphaFoldDB" id="A0A1A0H5H8"/>
<accession>A0A1A0H5H8</accession>
<evidence type="ECO:0000313" key="1">
    <source>
        <dbReference type="EMBL" id="OBA19200.1"/>
    </source>
</evidence>
<dbReference type="Proteomes" id="UP000092555">
    <property type="component" value="Unassembled WGS sequence"/>
</dbReference>
<proteinExistence type="predicted"/>